<keyword evidence="3" id="KW-1015">Disulfide bond</keyword>
<evidence type="ECO:0000256" key="5">
    <source>
        <dbReference type="ARBA" id="ARBA00039509"/>
    </source>
</evidence>
<evidence type="ECO:0000256" key="3">
    <source>
        <dbReference type="ARBA" id="ARBA00023157"/>
    </source>
</evidence>
<dbReference type="CTD" id="79145"/>
<dbReference type="OrthoDB" id="9971592at2759"/>
<protein>
    <recommendedName>
        <fullName evidence="5">Coiled-coil-helix-coiled-coil-helix domain-containing protein 7</fullName>
    </recommendedName>
</protein>
<reference evidence="6" key="3">
    <citation type="submission" date="2025-09" db="UniProtKB">
        <authorList>
            <consortium name="Ensembl"/>
        </authorList>
    </citation>
    <scope>IDENTIFICATION</scope>
</reference>
<dbReference type="FunCoup" id="A0A3P8VKE1">
    <property type="interactions" value="289"/>
</dbReference>
<comment type="subcellular location">
    <subcellularLocation>
        <location evidence="1">Mitochondrion intermembrane space</location>
    </subcellularLocation>
</comment>
<dbReference type="InParanoid" id="A0A3P8VKE1"/>
<dbReference type="STRING" id="244447.ENSCSEP00000014807"/>
<reference evidence="6" key="2">
    <citation type="submission" date="2025-08" db="UniProtKB">
        <authorList>
            <consortium name="Ensembl"/>
        </authorList>
    </citation>
    <scope>IDENTIFICATION</scope>
</reference>
<dbReference type="PROSITE" id="PS51808">
    <property type="entry name" value="CHCH"/>
    <property type="match status" value="1"/>
</dbReference>
<dbReference type="InterPro" id="IPR009069">
    <property type="entry name" value="Cys_alpha_HP_mot_SF"/>
</dbReference>
<dbReference type="Ensembl" id="ENSCSET00000014985.1">
    <property type="protein sequence ID" value="ENSCSEP00000014807.1"/>
    <property type="gene ID" value="ENSCSEG00000009525.1"/>
</dbReference>
<sequence length="85" mass="10114">MAKNEQRLRNQDTNPCMEESDASIKCVHTNKINQSMCSDYFQRYQNCRKYWHNIMLKRRREGVKPVMPTAAERREMLSAIGSKPY</sequence>
<evidence type="ECO:0000256" key="1">
    <source>
        <dbReference type="ARBA" id="ARBA00004569"/>
    </source>
</evidence>
<dbReference type="PANTHER" id="PTHR46811:SF1">
    <property type="entry name" value="COILED-COIL-HELIX-COILED-COIL-HELIX DOMAIN-CONTAINING PROTEIN 7"/>
    <property type="match status" value="1"/>
</dbReference>
<dbReference type="GeneID" id="103376846"/>
<name>A0A3P8VKE1_CYNSE</name>
<keyword evidence="2" id="KW-0496">Mitochondrion</keyword>
<comment type="similarity">
    <text evidence="4">Belongs to the CHCHD7 family.</text>
</comment>
<evidence type="ECO:0000256" key="4">
    <source>
        <dbReference type="ARBA" id="ARBA00038205"/>
    </source>
</evidence>
<reference evidence="6 7" key="1">
    <citation type="journal article" date="2014" name="Nat. Genet.">
        <title>Whole-genome sequence of a flatfish provides insights into ZW sex chromosome evolution and adaptation to a benthic lifestyle.</title>
        <authorList>
            <person name="Chen S."/>
            <person name="Zhang G."/>
            <person name="Shao C."/>
            <person name="Huang Q."/>
            <person name="Liu G."/>
            <person name="Zhang P."/>
            <person name="Song W."/>
            <person name="An N."/>
            <person name="Chalopin D."/>
            <person name="Volff J.N."/>
            <person name="Hong Y."/>
            <person name="Li Q."/>
            <person name="Sha Z."/>
            <person name="Zhou H."/>
            <person name="Xie M."/>
            <person name="Yu Q."/>
            <person name="Liu Y."/>
            <person name="Xiang H."/>
            <person name="Wang N."/>
            <person name="Wu K."/>
            <person name="Yang C."/>
            <person name="Zhou Q."/>
            <person name="Liao X."/>
            <person name="Yang L."/>
            <person name="Hu Q."/>
            <person name="Zhang J."/>
            <person name="Meng L."/>
            <person name="Jin L."/>
            <person name="Tian Y."/>
            <person name="Lian J."/>
            <person name="Yang J."/>
            <person name="Miao G."/>
            <person name="Liu S."/>
            <person name="Liang Z."/>
            <person name="Yan F."/>
            <person name="Li Y."/>
            <person name="Sun B."/>
            <person name="Zhang H."/>
            <person name="Zhang J."/>
            <person name="Zhu Y."/>
            <person name="Du M."/>
            <person name="Zhao Y."/>
            <person name="Schartl M."/>
            <person name="Tang Q."/>
            <person name="Wang J."/>
        </authorList>
    </citation>
    <scope>NUCLEOTIDE SEQUENCE</scope>
</reference>
<dbReference type="GO" id="GO:0033108">
    <property type="term" value="P:mitochondrial respiratory chain complex assembly"/>
    <property type="evidence" value="ECO:0007669"/>
    <property type="project" value="TreeGrafter"/>
</dbReference>
<dbReference type="GeneTree" id="ENSGT00390000001029"/>
<dbReference type="SUPFAM" id="SSF47072">
    <property type="entry name" value="Cysteine alpha-hairpin motif"/>
    <property type="match status" value="1"/>
</dbReference>
<dbReference type="InterPro" id="IPR051040">
    <property type="entry name" value="COX23"/>
</dbReference>
<evidence type="ECO:0000313" key="6">
    <source>
        <dbReference type="Ensembl" id="ENSCSEP00000014807.1"/>
    </source>
</evidence>
<dbReference type="AlphaFoldDB" id="A0A3P8VKE1"/>
<evidence type="ECO:0000256" key="2">
    <source>
        <dbReference type="ARBA" id="ARBA00023128"/>
    </source>
</evidence>
<dbReference type="InterPro" id="IPR048280">
    <property type="entry name" value="COX6B-like"/>
</dbReference>
<dbReference type="Proteomes" id="UP000265120">
    <property type="component" value="Chromosome 3"/>
</dbReference>
<dbReference type="Pfam" id="PF02297">
    <property type="entry name" value="COX6B"/>
    <property type="match status" value="1"/>
</dbReference>
<evidence type="ECO:0000313" key="7">
    <source>
        <dbReference type="Proteomes" id="UP000265120"/>
    </source>
</evidence>
<dbReference type="RefSeq" id="XP_008305601.1">
    <property type="nucleotide sequence ID" value="XM_008307379.3"/>
</dbReference>
<proteinExistence type="inferred from homology"/>
<dbReference type="OMA" id="QELSYKC"/>
<accession>A0A3P8VKE1</accession>
<dbReference type="PANTHER" id="PTHR46811">
    <property type="entry name" value="COILED-COIL-HELIX-COILED-COIL-HELIX DOMAIN-CONTAINING PROTEIN 7"/>
    <property type="match status" value="1"/>
</dbReference>
<keyword evidence="7" id="KW-1185">Reference proteome</keyword>
<dbReference type="KEGG" id="csem:103376846"/>
<organism evidence="6 7">
    <name type="scientific">Cynoglossus semilaevis</name>
    <name type="common">Tongue sole</name>
    <dbReference type="NCBI Taxonomy" id="244447"/>
    <lineage>
        <taxon>Eukaryota</taxon>
        <taxon>Metazoa</taxon>
        <taxon>Chordata</taxon>
        <taxon>Craniata</taxon>
        <taxon>Vertebrata</taxon>
        <taxon>Euteleostomi</taxon>
        <taxon>Actinopterygii</taxon>
        <taxon>Neopterygii</taxon>
        <taxon>Teleostei</taxon>
        <taxon>Neoteleostei</taxon>
        <taxon>Acanthomorphata</taxon>
        <taxon>Carangaria</taxon>
        <taxon>Pleuronectiformes</taxon>
        <taxon>Pleuronectoidei</taxon>
        <taxon>Cynoglossidae</taxon>
        <taxon>Cynoglossinae</taxon>
        <taxon>Cynoglossus</taxon>
    </lineage>
</organism>
<dbReference type="RefSeq" id="XP_008305600.1">
    <property type="nucleotide sequence ID" value="XM_008307378.3"/>
</dbReference>
<dbReference type="GO" id="GO:0005758">
    <property type="term" value="C:mitochondrial intermembrane space"/>
    <property type="evidence" value="ECO:0007669"/>
    <property type="project" value="UniProtKB-SubCell"/>
</dbReference>